<dbReference type="PANTHER" id="PTHR21093">
    <property type="entry name" value="DIVERGENT PROTEIN KINASE DOMAIN 1C-RELATED"/>
    <property type="match status" value="1"/>
</dbReference>
<evidence type="ECO:0000313" key="2">
    <source>
        <dbReference type="EMBL" id="CAF1395361.1"/>
    </source>
</evidence>
<organism evidence="2 4">
    <name type="scientific">Didymodactylos carnosus</name>
    <dbReference type="NCBI Taxonomy" id="1234261"/>
    <lineage>
        <taxon>Eukaryota</taxon>
        <taxon>Metazoa</taxon>
        <taxon>Spiralia</taxon>
        <taxon>Gnathifera</taxon>
        <taxon>Rotifera</taxon>
        <taxon>Eurotatoria</taxon>
        <taxon>Bdelloidea</taxon>
        <taxon>Philodinida</taxon>
        <taxon>Philodinidae</taxon>
        <taxon>Didymodactylos</taxon>
    </lineage>
</organism>
<evidence type="ECO:0000313" key="3">
    <source>
        <dbReference type="EMBL" id="CAF4289540.1"/>
    </source>
</evidence>
<dbReference type="EMBL" id="CAJOBC010082643">
    <property type="protein sequence ID" value="CAF4289540.1"/>
    <property type="molecule type" value="Genomic_DNA"/>
</dbReference>
<dbReference type="Proteomes" id="UP000681722">
    <property type="component" value="Unassembled WGS sequence"/>
</dbReference>
<gene>
    <name evidence="2" type="ORF">GPM918_LOCUS33003</name>
    <name evidence="3" type="ORF">SRO942_LOCUS33677</name>
</gene>
<dbReference type="InterPro" id="IPR022049">
    <property type="entry name" value="FAM69_kinase_dom"/>
</dbReference>
<evidence type="ECO:0000313" key="4">
    <source>
        <dbReference type="Proteomes" id="UP000663829"/>
    </source>
</evidence>
<protein>
    <recommendedName>
        <fullName evidence="1">FAM69 protein-kinase domain-containing protein</fullName>
    </recommendedName>
</protein>
<evidence type="ECO:0000259" key="1">
    <source>
        <dbReference type="Pfam" id="PF12260"/>
    </source>
</evidence>
<dbReference type="PANTHER" id="PTHR21093:SF6">
    <property type="entry name" value="EF-HAND DOMAIN-CONTAINING PROTEIN"/>
    <property type="match status" value="1"/>
</dbReference>
<proteinExistence type="predicted"/>
<comment type="caution">
    <text evidence="2">The sequence shown here is derived from an EMBL/GenBank/DDBJ whole genome shotgun (WGS) entry which is preliminary data.</text>
</comment>
<dbReference type="AlphaFoldDB" id="A0A815KTN5"/>
<keyword evidence="4" id="KW-1185">Reference proteome</keyword>
<dbReference type="Pfam" id="PF12260">
    <property type="entry name" value="PIP49_C"/>
    <property type="match status" value="1"/>
</dbReference>
<feature type="domain" description="FAM69 protein-kinase" evidence="1">
    <location>
        <begin position="88"/>
        <end position="260"/>
    </location>
</feature>
<dbReference type="EMBL" id="CAJNOQ010017229">
    <property type="protein sequence ID" value="CAF1395361.1"/>
    <property type="molecule type" value="Genomic_DNA"/>
</dbReference>
<name>A0A815KTN5_9BILA</name>
<accession>A0A815KTN5</accession>
<sequence length="311" mass="36461">MTFDDEANSQVIRCYLDGPLKRTSSNAYINYFNYPEENSDLSELYAAIKDHITKHTALNNIDKITKHILDFADFNRDGKLTIAEARSIWSLVQIDEFLYSKILGDKDYLPKITGSCGNLYSLEKIQQTRLPLTEDGGIVEFISDLWHHQDTNENYFMCTPYPKAFGYIKDYEAKVLKLNHLISSTSLSNRLPRYCAYDYDCSYDQYCKTRCNITHHQCSVRTLKYPNFVQLCDLTRQLIYKDANITFIQEFDLVYAQCMNLLLFNDDSYSTQVQFQIEQSLVIQRLQNLLWKHVQYNMHRITKKSTKKAPI</sequence>
<dbReference type="OrthoDB" id="8860232at2759"/>
<dbReference type="Proteomes" id="UP000663829">
    <property type="component" value="Unassembled WGS sequence"/>
</dbReference>
<reference evidence="2" key="1">
    <citation type="submission" date="2021-02" db="EMBL/GenBank/DDBJ databases">
        <authorList>
            <person name="Nowell W R."/>
        </authorList>
    </citation>
    <scope>NUCLEOTIDE SEQUENCE</scope>
</reference>